<dbReference type="InParanoid" id="C7QKH1"/>
<proteinExistence type="predicted"/>
<reference evidence="6 7" key="1">
    <citation type="journal article" date="2009" name="Stand. Genomic Sci.">
        <title>Complete genome sequence of Catenulispora acidiphila type strain (ID 139908).</title>
        <authorList>
            <person name="Copeland A."/>
            <person name="Lapidus A."/>
            <person name="Glavina Del Rio T."/>
            <person name="Nolan M."/>
            <person name="Lucas S."/>
            <person name="Chen F."/>
            <person name="Tice H."/>
            <person name="Cheng J.F."/>
            <person name="Bruce D."/>
            <person name="Goodwin L."/>
            <person name="Pitluck S."/>
            <person name="Mikhailova N."/>
            <person name="Pati A."/>
            <person name="Ivanova N."/>
            <person name="Mavromatis K."/>
            <person name="Chen A."/>
            <person name="Palaniappan K."/>
            <person name="Chain P."/>
            <person name="Land M."/>
            <person name="Hauser L."/>
            <person name="Chang Y.J."/>
            <person name="Jeffries C.D."/>
            <person name="Chertkov O."/>
            <person name="Brettin T."/>
            <person name="Detter J.C."/>
            <person name="Han C."/>
            <person name="Ali Z."/>
            <person name="Tindall B.J."/>
            <person name="Goker M."/>
            <person name="Bristow J."/>
            <person name="Eisen J.A."/>
            <person name="Markowitz V."/>
            <person name="Hugenholtz P."/>
            <person name="Kyrpides N.C."/>
            <person name="Klenk H.P."/>
        </authorList>
    </citation>
    <scope>NUCLEOTIDE SEQUENCE [LARGE SCALE GENOMIC DNA]</scope>
    <source>
        <strain evidence="7">DSM 44928 / JCM 14897 / NBRC 102108 / NRRL B-24433 / ID139908</strain>
    </source>
</reference>
<keyword evidence="1" id="KW-0805">Transcription regulation</keyword>
<dbReference type="EMBL" id="CP001700">
    <property type="protein sequence ID" value="ACU77070.1"/>
    <property type="molecule type" value="Genomic_DNA"/>
</dbReference>
<feature type="transmembrane region" description="Helical" evidence="4">
    <location>
        <begin position="103"/>
        <end position="123"/>
    </location>
</feature>
<organism evidence="6 7">
    <name type="scientific">Catenulispora acidiphila (strain DSM 44928 / JCM 14897 / NBRC 102108 / NRRL B-24433 / ID139908)</name>
    <dbReference type="NCBI Taxonomy" id="479433"/>
    <lineage>
        <taxon>Bacteria</taxon>
        <taxon>Bacillati</taxon>
        <taxon>Actinomycetota</taxon>
        <taxon>Actinomycetes</taxon>
        <taxon>Catenulisporales</taxon>
        <taxon>Catenulisporaceae</taxon>
        <taxon>Catenulispora</taxon>
    </lineage>
</organism>
<evidence type="ECO:0000256" key="4">
    <source>
        <dbReference type="SAM" id="Phobius"/>
    </source>
</evidence>
<feature type="region of interest" description="Disordered" evidence="3">
    <location>
        <begin position="71"/>
        <end position="94"/>
    </location>
</feature>
<gene>
    <name evidence="6" type="ordered locus">Caci_8247</name>
</gene>
<keyword evidence="7" id="KW-1185">Reference proteome</keyword>
<keyword evidence="4 6" id="KW-0812">Transmembrane</keyword>
<keyword evidence="4" id="KW-0472">Membrane</keyword>
<dbReference type="OrthoDB" id="5242431at2"/>
<keyword evidence="4" id="KW-1133">Transmembrane helix</keyword>
<accession>C7QKH1</accession>
<evidence type="ECO:0000313" key="6">
    <source>
        <dbReference type="EMBL" id="ACU77070.1"/>
    </source>
</evidence>
<protein>
    <submittedName>
        <fullName evidence="6">Putative transmembrane anti-sigma factor</fullName>
    </submittedName>
</protein>
<dbReference type="Gene3D" id="1.10.10.1320">
    <property type="entry name" value="Anti-sigma factor, zinc-finger domain"/>
    <property type="match status" value="1"/>
</dbReference>
<dbReference type="KEGG" id="cai:Caci_8247"/>
<sequence length="235" mass="25038">MNREPEARPSACDDEDLRMAVGALALGALDADEAREVRRHLADCPECQEEYASFVGVKRVMDIGLVGAPMPEMPAPERPGRRRSPLFGTRTPAPFRAPRRRRVMAGIAGCAAALVLVVGGFWAGSGTSSPSTNTAAAEVLPAVTQLGVTAQISYQDHGWGTAVTAKMSGTPDGLTCTLYVYDRNHDVIQLSNWRSVAGKTIAIPAATSLPSEQIDHFEVRVVGYGAYDINVPMAS</sequence>
<evidence type="ECO:0000256" key="2">
    <source>
        <dbReference type="ARBA" id="ARBA00023163"/>
    </source>
</evidence>
<evidence type="ECO:0000256" key="3">
    <source>
        <dbReference type="SAM" id="MobiDB-lite"/>
    </source>
</evidence>
<dbReference type="Pfam" id="PF13490">
    <property type="entry name" value="zf-HC2"/>
    <property type="match status" value="1"/>
</dbReference>
<dbReference type="AlphaFoldDB" id="C7QKH1"/>
<keyword evidence="2" id="KW-0804">Transcription</keyword>
<dbReference type="Proteomes" id="UP000000851">
    <property type="component" value="Chromosome"/>
</dbReference>
<evidence type="ECO:0000256" key="1">
    <source>
        <dbReference type="ARBA" id="ARBA00023015"/>
    </source>
</evidence>
<name>C7QKH1_CATAD</name>
<dbReference type="STRING" id="479433.Caci_8247"/>
<feature type="domain" description="Putative zinc-finger" evidence="5">
    <location>
        <begin position="16"/>
        <end position="48"/>
    </location>
</feature>
<evidence type="ECO:0000259" key="5">
    <source>
        <dbReference type="Pfam" id="PF13490"/>
    </source>
</evidence>
<dbReference type="InterPro" id="IPR027383">
    <property type="entry name" value="Znf_put"/>
</dbReference>
<dbReference type="eggNOG" id="COG5662">
    <property type="taxonomic scope" value="Bacteria"/>
</dbReference>
<dbReference type="InterPro" id="IPR041916">
    <property type="entry name" value="Anti_sigma_zinc_sf"/>
</dbReference>
<dbReference type="RefSeq" id="WP_015796795.1">
    <property type="nucleotide sequence ID" value="NC_013131.1"/>
</dbReference>
<dbReference type="HOGENOM" id="CLU_056526_0_0_11"/>
<evidence type="ECO:0000313" key="7">
    <source>
        <dbReference type="Proteomes" id="UP000000851"/>
    </source>
</evidence>